<keyword evidence="3" id="KW-0597">Phosphoprotein</keyword>
<dbReference type="SMART" id="SM00388">
    <property type="entry name" value="HisKA"/>
    <property type="match status" value="1"/>
</dbReference>
<evidence type="ECO:0000313" key="11">
    <source>
        <dbReference type="EMBL" id="UJF36048.1"/>
    </source>
</evidence>
<name>A0ABY3SPX4_9BACL</name>
<dbReference type="PANTHER" id="PTHR43547:SF2">
    <property type="entry name" value="HYBRID SIGNAL TRANSDUCTION HISTIDINE KINASE C"/>
    <property type="match status" value="1"/>
</dbReference>
<dbReference type="Proteomes" id="UP001649230">
    <property type="component" value="Chromosome"/>
</dbReference>
<evidence type="ECO:0000313" key="12">
    <source>
        <dbReference type="Proteomes" id="UP001649230"/>
    </source>
</evidence>
<dbReference type="RefSeq" id="WP_235122603.1">
    <property type="nucleotide sequence ID" value="NZ_CP090978.1"/>
</dbReference>
<dbReference type="InterPro" id="IPR004358">
    <property type="entry name" value="Sig_transdc_His_kin-like_C"/>
</dbReference>
<evidence type="ECO:0000256" key="1">
    <source>
        <dbReference type="ARBA" id="ARBA00000085"/>
    </source>
</evidence>
<dbReference type="EMBL" id="CP090978">
    <property type="protein sequence ID" value="UJF36048.1"/>
    <property type="molecule type" value="Genomic_DNA"/>
</dbReference>
<dbReference type="InterPro" id="IPR036890">
    <property type="entry name" value="HATPase_C_sf"/>
</dbReference>
<dbReference type="PANTHER" id="PTHR43547">
    <property type="entry name" value="TWO-COMPONENT HISTIDINE KINASE"/>
    <property type="match status" value="1"/>
</dbReference>
<dbReference type="CDD" id="cd00082">
    <property type="entry name" value="HisKA"/>
    <property type="match status" value="1"/>
</dbReference>
<evidence type="ECO:0000256" key="4">
    <source>
        <dbReference type="ARBA" id="ARBA00022679"/>
    </source>
</evidence>
<evidence type="ECO:0000256" key="7">
    <source>
        <dbReference type="ARBA" id="ARBA00022840"/>
    </source>
</evidence>
<dbReference type="InterPro" id="IPR003661">
    <property type="entry name" value="HisK_dim/P_dom"/>
</dbReference>
<dbReference type="Pfam" id="PF00512">
    <property type="entry name" value="HisKA"/>
    <property type="match status" value="1"/>
</dbReference>
<dbReference type="GO" id="GO:0016301">
    <property type="term" value="F:kinase activity"/>
    <property type="evidence" value="ECO:0007669"/>
    <property type="project" value="UniProtKB-KW"/>
</dbReference>
<dbReference type="CDD" id="cd00075">
    <property type="entry name" value="HATPase"/>
    <property type="match status" value="1"/>
</dbReference>
<dbReference type="Pfam" id="PF02518">
    <property type="entry name" value="HATPase_c"/>
    <property type="match status" value="1"/>
</dbReference>
<keyword evidence="4" id="KW-0808">Transferase</keyword>
<dbReference type="InterPro" id="IPR003594">
    <property type="entry name" value="HATPase_dom"/>
</dbReference>
<keyword evidence="9" id="KW-0472">Membrane</keyword>
<dbReference type="Gene3D" id="1.10.287.130">
    <property type="match status" value="1"/>
</dbReference>
<keyword evidence="9" id="KW-1133">Transmembrane helix</keyword>
<comment type="catalytic activity">
    <reaction evidence="1">
        <text>ATP + protein L-histidine = ADP + protein N-phospho-L-histidine.</text>
        <dbReference type="EC" id="2.7.13.3"/>
    </reaction>
</comment>
<proteinExistence type="predicted"/>
<sequence length="436" mass="49219">MTIISLAAFVNKQYPQDGIVRIFPWFAASLGAFAAFVLATPAKIYTQYMVPYVIGLLLPVFLYVLYIYLRAAIRRRVGSPANMIGFFGFFATVIHEILYYTGFVSFGGLVSYGLLFFLLTQLLNLSLMFTRAVTQSELLSVELTKVIESQEETIRQRTSSLQMLNVQLEQGNQELLRIEHVRSNLLAEVYHDLSTPITAIKGFSKAIMTHVISKEEAPMYANRIYERSLMLEKLIDNVIELSQLKTGEVRFQLEQVPIVPYLRQLSQRYAAETSTHNMTLIWEEPDCAWPAEKQLFAAIDRFKFERVVANLISNAVKYSEGEGEGFIRIWSEMRLSNRSDEGHLIIHVTDTGTGIPESELPHIFKRQYRIPGVQASKKGSGLGLAICQEIMTHHQGEISVSSELGQGSDFYMTLPVTIRDAAAVIDRDAKGEEHGN</sequence>
<keyword evidence="12" id="KW-1185">Reference proteome</keyword>
<evidence type="ECO:0000256" key="9">
    <source>
        <dbReference type="SAM" id="Phobius"/>
    </source>
</evidence>
<dbReference type="InterPro" id="IPR005467">
    <property type="entry name" value="His_kinase_dom"/>
</dbReference>
<gene>
    <name evidence="11" type="ORF">L0M14_13805</name>
</gene>
<keyword evidence="9" id="KW-0812">Transmembrane</keyword>
<evidence type="ECO:0000259" key="10">
    <source>
        <dbReference type="PROSITE" id="PS50109"/>
    </source>
</evidence>
<dbReference type="SMART" id="SM00387">
    <property type="entry name" value="HATPase_c"/>
    <property type="match status" value="1"/>
</dbReference>
<feature type="transmembrane region" description="Helical" evidence="9">
    <location>
        <begin position="22"/>
        <end position="42"/>
    </location>
</feature>
<feature type="transmembrane region" description="Helical" evidence="9">
    <location>
        <begin position="48"/>
        <end position="69"/>
    </location>
</feature>
<dbReference type="SUPFAM" id="SSF55874">
    <property type="entry name" value="ATPase domain of HSP90 chaperone/DNA topoisomerase II/histidine kinase"/>
    <property type="match status" value="1"/>
</dbReference>
<dbReference type="PRINTS" id="PR00344">
    <property type="entry name" value="BCTRLSENSOR"/>
</dbReference>
<dbReference type="PROSITE" id="PS50109">
    <property type="entry name" value="HIS_KIN"/>
    <property type="match status" value="1"/>
</dbReference>
<keyword evidence="5" id="KW-0547">Nucleotide-binding</keyword>
<evidence type="ECO:0000256" key="8">
    <source>
        <dbReference type="ARBA" id="ARBA00023012"/>
    </source>
</evidence>
<protein>
    <recommendedName>
        <fullName evidence="2">histidine kinase</fullName>
        <ecNumber evidence="2">2.7.13.3</ecNumber>
    </recommendedName>
</protein>
<dbReference type="Gene3D" id="3.30.565.10">
    <property type="entry name" value="Histidine kinase-like ATPase, C-terminal domain"/>
    <property type="match status" value="1"/>
</dbReference>
<keyword evidence="8" id="KW-0902">Two-component regulatory system</keyword>
<keyword evidence="6 11" id="KW-0418">Kinase</keyword>
<reference evidence="11 12" key="1">
    <citation type="journal article" date="2024" name="Int. J. Syst. Evol. Microbiol.">
        <title>Paenibacillus hexagrammi sp. nov., a novel bacterium isolated from the gut content of Hexagrammos agrammus.</title>
        <authorList>
            <person name="Jung H.K."/>
            <person name="Kim D.G."/>
            <person name="Zin H."/>
            <person name="Park J."/>
            <person name="Jung H."/>
            <person name="Kim Y.O."/>
            <person name="Kong H.J."/>
            <person name="Kim J.W."/>
            <person name="Kim Y.S."/>
        </authorList>
    </citation>
    <scope>NUCLEOTIDE SEQUENCE [LARGE SCALE GENOMIC DNA]</scope>
    <source>
        <strain evidence="11 12">YPD9-1</strain>
    </source>
</reference>
<dbReference type="SUPFAM" id="SSF47384">
    <property type="entry name" value="Homodimeric domain of signal transducing histidine kinase"/>
    <property type="match status" value="1"/>
</dbReference>
<dbReference type="EC" id="2.7.13.3" evidence="2"/>
<keyword evidence="7" id="KW-0067">ATP-binding</keyword>
<organism evidence="11 12">
    <name type="scientific">Paenibacillus hexagrammi</name>
    <dbReference type="NCBI Taxonomy" id="2908839"/>
    <lineage>
        <taxon>Bacteria</taxon>
        <taxon>Bacillati</taxon>
        <taxon>Bacillota</taxon>
        <taxon>Bacilli</taxon>
        <taxon>Bacillales</taxon>
        <taxon>Paenibacillaceae</taxon>
        <taxon>Paenibacillus</taxon>
    </lineage>
</organism>
<feature type="domain" description="Histidine kinase" evidence="10">
    <location>
        <begin position="188"/>
        <end position="418"/>
    </location>
</feature>
<evidence type="ECO:0000256" key="3">
    <source>
        <dbReference type="ARBA" id="ARBA00022553"/>
    </source>
</evidence>
<accession>A0ABY3SPX4</accession>
<evidence type="ECO:0000256" key="2">
    <source>
        <dbReference type="ARBA" id="ARBA00012438"/>
    </source>
</evidence>
<dbReference type="InterPro" id="IPR036097">
    <property type="entry name" value="HisK_dim/P_sf"/>
</dbReference>
<evidence type="ECO:0000256" key="5">
    <source>
        <dbReference type="ARBA" id="ARBA00022741"/>
    </source>
</evidence>
<evidence type="ECO:0000256" key="6">
    <source>
        <dbReference type="ARBA" id="ARBA00022777"/>
    </source>
</evidence>